<dbReference type="InterPro" id="IPR029047">
    <property type="entry name" value="HSP70_peptide-bd_sf"/>
</dbReference>
<evidence type="ECO:0000313" key="4">
    <source>
        <dbReference type="Proteomes" id="UP000265520"/>
    </source>
</evidence>
<name>A0A392P5M6_9FABA</name>
<protein>
    <submittedName>
        <fullName evidence="3">Heat-shock protein</fullName>
    </submittedName>
</protein>
<dbReference type="GO" id="GO:0140662">
    <property type="term" value="F:ATP-dependent protein folding chaperone"/>
    <property type="evidence" value="ECO:0007669"/>
    <property type="project" value="InterPro"/>
</dbReference>
<proteinExistence type="predicted"/>
<dbReference type="EMBL" id="LXQA010060848">
    <property type="protein sequence ID" value="MCI06135.1"/>
    <property type="molecule type" value="Genomic_DNA"/>
</dbReference>
<feature type="non-terminal residue" evidence="3">
    <location>
        <position position="1"/>
    </location>
</feature>
<dbReference type="SUPFAM" id="SSF100934">
    <property type="entry name" value="Heat shock protein 70kD (HSP70), C-terminal subdomain"/>
    <property type="match status" value="1"/>
</dbReference>
<keyword evidence="2" id="KW-0067">ATP-binding</keyword>
<comment type="caution">
    <text evidence="3">The sequence shown here is derived from an EMBL/GenBank/DDBJ whole genome shotgun (WGS) entry which is preliminary data.</text>
</comment>
<sequence>PRNTAIPTSKEHVFTTHFNNQTNILIHVYEGQRQTTRDNNLLGKFAINDKEISSKLSLKDKKVINEAIDLVLMWLDVNVVAMQHDFEYYRTILSNVFDPIIEKMINDEELGTADSAVDIKKKVECTEE</sequence>
<evidence type="ECO:0000313" key="3">
    <source>
        <dbReference type="EMBL" id="MCI06135.1"/>
    </source>
</evidence>
<dbReference type="InterPro" id="IPR013126">
    <property type="entry name" value="Hsp_70_fam"/>
</dbReference>
<dbReference type="AlphaFoldDB" id="A0A392P5M6"/>
<keyword evidence="1" id="KW-0547">Nucleotide-binding</keyword>
<dbReference type="InterPro" id="IPR029048">
    <property type="entry name" value="HSP70_C_sf"/>
</dbReference>
<evidence type="ECO:0000256" key="1">
    <source>
        <dbReference type="ARBA" id="ARBA00022741"/>
    </source>
</evidence>
<accession>A0A392P5M6</accession>
<dbReference type="Pfam" id="PF00012">
    <property type="entry name" value="HSP70"/>
    <property type="match status" value="1"/>
</dbReference>
<dbReference type="Proteomes" id="UP000265520">
    <property type="component" value="Unassembled WGS sequence"/>
</dbReference>
<dbReference type="GO" id="GO:0005524">
    <property type="term" value="F:ATP binding"/>
    <property type="evidence" value="ECO:0007669"/>
    <property type="project" value="UniProtKB-KW"/>
</dbReference>
<dbReference type="SUPFAM" id="SSF100920">
    <property type="entry name" value="Heat shock protein 70kD (HSP70), peptide-binding domain"/>
    <property type="match status" value="1"/>
</dbReference>
<evidence type="ECO:0000256" key="2">
    <source>
        <dbReference type="ARBA" id="ARBA00022840"/>
    </source>
</evidence>
<keyword evidence="4" id="KW-1185">Reference proteome</keyword>
<reference evidence="3 4" key="1">
    <citation type="journal article" date="2018" name="Front. Plant Sci.">
        <title>Red Clover (Trifolium pratense) and Zigzag Clover (T. medium) - A Picture of Genomic Similarities and Differences.</title>
        <authorList>
            <person name="Dluhosova J."/>
            <person name="Istvanek J."/>
            <person name="Nedelnik J."/>
            <person name="Repkova J."/>
        </authorList>
    </citation>
    <scope>NUCLEOTIDE SEQUENCE [LARGE SCALE GENOMIC DNA]</scope>
    <source>
        <strain evidence="4">cv. 10/8</strain>
        <tissue evidence="3">Leaf</tissue>
    </source>
</reference>
<organism evidence="3 4">
    <name type="scientific">Trifolium medium</name>
    <dbReference type="NCBI Taxonomy" id="97028"/>
    <lineage>
        <taxon>Eukaryota</taxon>
        <taxon>Viridiplantae</taxon>
        <taxon>Streptophyta</taxon>
        <taxon>Embryophyta</taxon>
        <taxon>Tracheophyta</taxon>
        <taxon>Spermatophyta</taxon>
        <taxon>Magnoliopsida</taxon>
        <taxon>eudicotyledons</taxon>
        <taxon>Gunneridae</taxon>
        <taxon>Pentapetalae</taxon>
        <taxon>rosids</taxon>
        <taxon>fabids</taxon>
        <taxon>Fabales</taxon>
        <taxon>Fabaceae</taxon>
        <taxon>Papilionoideae</taxon>
        <taxon>50 kb inversion clade</taxon>
        <taxon>NPAAA clade</taxon>
        <taxon>Hologalegina</taxon>
        <taxon>IRL clade</taxon>
        <taxon>Trifolieae</taxon>
        <taxon>Trifolium</taxon>
    </lineage>
</organism>
<dbReference type="Gene3D" id="2.60.34.10">
    <property type="entry name" value="Substrate Binding Domain Of DNAk, Chain A, domain 1"/>
    <property type="match status" value="1"/>
</dbReference>